<dbReference type="GO" id="GO:0004764">
    <property type="term" value="F:shikimate 3-dehydrogenase (NADP+) activity"/>
    <property type="evidence" value="ECO:0007669"/>
    <property type="project" value="UniProtKB-UniRule"/>
</dbReference>
<evidence type="ECO:0000256" key="6">
    <source>
        <dbReference type="ARBA" id="ARBA00023141"/>
    </source>
</evidence>
<dbReference type="EC" id="1.1.1.25" evidence="2 8"/>
<feature type="domain" description="SDH C-terminal" evidence="11">
    <location>
        <begin position="257"/>
        <end position="287"/>
    </location>
</feature>
<dbReference type="RefSeq" id="WP_134214818.1">
    <property type="nucleotide sequence ID" value="NZ_QFFZ01000043.1"/>
</dbReference>
<dbReference type="Gene3D" id="3.40.50.10860">
    <property type="entry name" value="Leucine Dehydrogenase, chain A, domain 1"/>
    <property type="match status" value="1"/>
</dbReference>
<dbReference type="GO" id="GO:0009073">
    <property type="term" value="P:aromatic amino acid family biosynthetic process"/>
    <property type="evidence" value="ECO:0007669"/>
    <property type="project" value="UniProtKB-KW"/>
</dbReference>
<feature type="binding site" evidence="8">
    <location>
        <position position="94"/>
    </location>
    <ligand>
        <name>shikimate</name>
        <dbReference type="ChEBI" id="CHEBI:36208"/>
    </ligand>
</feature>
<feature type="active site" description="Proton acceptor" evidence="8">
    <location>
        <position position="73"/>
    </location>
</feature>
<evidence type="ECO:0000256" key="1">
    <source>
        <dbReference type="ARBA" id="ARBA00004871"/>
    </source>
</evidence>
<evidence type="ECO:0000259" key="9">
    <source>
        <dbReference type="Pfam" id="PF01488"/>
    </source>
</evidence>
<feature type="binding site" evidence="8">
    <location>
        <position position="109"/>
    </location>
    <ligand>
        <name>shikimate</name>
        <dbReference type="ChEBI" id="CHEBI:36208"/>
    </ligand>
</feature>
<evidence type="ECO:0000313" key="13">
    <source>
        <dbReference type="Proteomes" id="UP000297597"/>
    </source>
</evidence>
<feature type="binding site" evidence="8">
    <location>
        <position position="264"/>
    </location>
    <ligand>
        <name>shikimate</name>
        <dbReference type="ChEBI" id="CHEBI:36208"/>
    </ligand>
</feature>
<keyword evidence="6 8" id="KW-0057">Aromatic amino acid biosynthesis</keyword>
<dbReference type="SUPFAM" id="SSF53223">
    <property type="entry name" value="Aminoacid dehydrogenase-like, N-terminal domain"/>
    <property type="match status" value="1"/>
</dbReference>
<evidence type="ECO:0000259" key="10">
    <source>
        <dbReference type="Pfam" id="PF08501"/>
    </source>
</evidence>
<feature type="binding site" evidence="8">
    <location>
        <position position="236"/>
    </location>
    <ligand>
        <name>shikimate</name>
        <dbReference type="ChEBI" id="CHEBI:36208"/>
    </ligand>
</feature>
<comment type="pathway">
    <text evidence="1 8">Metabolic intermediate biosynthesis; chorismate biosynthesis; chorismate from D-erythrose 4-phosphate and phosphoenolpyruvate: step 4/7.</text>
</comment>
<name>A0A4Y7RL63_9FIRM</name>
<dbReference type="PANTHER" id="PTHR21089">
    <property type="entry name" value="SHIKIMATE DEHYDROGENASE"/>
    <property type="match status" value="1"/>
</dbReference>
<dbReference type="Pfam" id="PF08501">
    <property type="entry name" value="Shikimate_dh_N"/>
    <property type="match status" value="1"/>
</dbReference>
<feature type="binding site" evidence="8">
    <location>
        <position position="257"/>
    </location>
    <ligand>
        <name>NADP(+)</name>
        <dbReference type="ChEBI" id="CHEBI:58349"/>
    </ligand>
</feature>
<keyword evidence="5 8" id="KW-0560">Oxidoreductase</keyword>
<evidence type="ECO:0000256" key="2">
    <source>
        <dbReference type="ARBA" id="ARBA00012962"/>
    </source>
</evidence>
<reference evidence="12 13" key="1">
    <citation type="journal article" date="2018" name="Environ. Microbiol.">
        <title>Novel energy conservation strategies and behaviour of Pelotomaculum schinkii driving syntrophic propionate catabolism.</title>
        <authorList>
            <person name="Hidalgo-Ahumada C.A.P."/>
            <person name="Nobu M.K."/>
            <person name="Narihiro T."/>
            <person name="Tamaki H."/>
            <person name="Liu W.T."/>
            <person name="Kamagata Y."/>
            <person name="Stams A.J.M."/>
            <person name="Imachi H."/>
            <person name="Sousa D.Z."/>
        </authorList>
    </citation>
    <scope>NUCLEOTIDE SEQUENCE [LARGE SCALE GENOMIC DNA]</scope>
    <source>
        <strain evidence="12 13">MGP</strain>
    </source>
</reference>
<feature type="binding site" evidence="8">
    <location>
        <begin position="157"/>
        <end position="162"/>
    </location>
    <ligand>
        <name>NADP(+)</name>
        <dbReference type="ChEBI" id="CHEBI:58349"/>
    </ligand>
</feature>
<feature type="binding site" evidence="8">
    <location>
        <begin position="22"/>
        <end position="24"/>
    </location>
    <ligand>
        <name>shikimate</name>
        <dbReference type="ChEBI" id="CHEBI:36208"/>
    </ligand>
</feature>
<dbReference type="GO" id="GO:0050661">
    <property type="term" value="F:NADP binding"/>
    <property type="evidence" value="ECO:0007669"/>
    <property type="project" value="InterPro"/>
</dbReference>
<protein>
    <recommendedName>
        <fullName evidence="2 8">Shikimate dehydrogenase (NADP(+))</fullName>
        <shortName evidence="8">SDH</shortName>
        <ecNumber evidence="2 8">1.1.1.25</ecNumber>
    </recommendedName>
</protein>
<dbReference type="Pfam" id="PF18317">
    <property type="entry name" value="SDH_C"/>
    <property type="match status" value="1"/>
</dbReference>
<dbReference type="InterPro" id="IPR046346">
    <property type="entry name" value="Aminoacid_DH-like_N_sf"/>
</dbReference>
<keyword evidence="13" id="KW-1185">Reference proteome</keyword>
<dbReference type="AlphaFoldDB" id="A0A4Y7RL63"/>
<keyword evidence="4 8" id="KW-0521">NADP</keyword>
<feature type="domain" description="Shikimate dehydrogenase substrate binding N-terminal" evidence="10">
    <location>
        <begin position="14"/>
        <end position="96"/>
    </location>
</feature>
<dbReference type="InterPro" id="IPR011342">
    <property type="entry name" value="Shikimate_DH"/>
</dbReference>
<dbReference type="Pfam" id="PF01488">
    <property type="entry name" value="Shikimate_DH"/>
    <property type="match status" value="1"/>
</dbReference>
<proteinExistence type="inferred from homology"/>
<comment type="function">
    <text evidence="8">Involved in the biosynthesis of the chorismate, which leads to the biosynthesis of aromatic amino acids. Catalyzes the reversible NADPH linked reduction of 3-dehydroshikimate (DHSA) to yield shikimate (SA).</text>
</comment>
<dbReference type="NCBIfam" id="NF001319">
    <property type="entry name" value="PRK00258.3-3"/>
    <property type="match status" value="1"/>
</dbReference>
<comment type="catalytic activity">
    <reaction evidence="7 8">
        <text>shikimate + NADP(+) = 3-dehydroshikimate + NADPH + H(+)</text>
        <dbReference type="Rhea" id="RHEA:17737"/>
        <dbReference type="ChEBI" id="CHEBI:15378"/>
        <dbReference type="ChEBI" id="CHEBI:16630"/>
        <dbReference type="ChEBI" id="CHEBI:36208"/>
        <dbReference type="ChEBI" id="CHEBI:57783"/>
        <dbReference type="ChEBI" id="CHEBI:58349"/>
        <dbReference type="EC" id="1.1.1.25"/>
    </reaction>
</comment>
<dbReference type="GO" id="GO:0008652">
    <property type="term" value="P:amino acid biosynthetic process"/>
    <property type="evidence" value="ECO:0007669"/>
    <property type="project" value="UniProtKB-KW"/>
</dbReference>
<dbReference type="OrthoDB" id="9792692at2"/>
<dbReference type="CDD" id="cd01065">
    <property type="entry name" value="NAD_bind_Shikimate_DH"/>
    <property type="match status" value="1"/>
</dbReference>
<dbReference type="HAMAP" id="MF_00222">
    <property type="entry name" value="Shikimate_DH_AroE"/>
    <property type="match status" value="1"/>
</dbReference>
<dbReference type="PANTHER" id="PTHR21089:SF1">
    <property type="entry name" value="BIFUNCTIONAL 3-DEHYDROQUINATE DEHYDRATASE_SHIKIMATE DEHYDROGENASE, CHLOROPLASTIC"/>
    <property type="match status" value="1"/>
</dbReference>
<accession>A0A4Y7RL63</accession>
<evidence type="ECO:0000256" key="4">
    <source>
        <dbReference type="ARBA" id="ARBA00022857"/>
    </source>
</evidence>
<dbReference type="InterPro" id="IPR036291">
    <property type="entry name" value="NAD(P)-bd_dom_sf"/>
</dbReference>
<feature type="binding site" evidence="8">
    <location>
        <position position="234"/>
    </location>
    <ligand>
        <name>NADP(+)</name>
        <dbReference type="ChEBI" id="CHEBI:58349"/>
    </ligand>
</feature>
<evidence type="ECO:0000256" key="7">
    <source>
        <dbReference type="ARBA" id="ARBA00049442"/>
    </source>
</evidence>
<dbReference type="GO" id="GO:0009423">
    <property type="term" value="P:chorismate biosynthetic process"/>
    <property type="evidence" value="ECO:0007669"/>
    <property type="project" value="UniProtKB-UniRule"/>
</dbReference>
<dbReference type="GO" id="GO:0019632">
    <property type="term" value="P:shikimate metabolic process"/>
    <property type="evidence" value="ECO:0007669"/>
    <property type="project" value="InterPro"/>
</dbReference>
<dbReference type="InterPro" id="IPR041121">
    <property type="entry name" value="SDH_C"/>
</dbReference>
<feature type="binding site" evidence="8">
    <location>
        <begin position="133"/>
        <end position="137"/>
    </location>
    <ligand>
        <name>NADP(+)</name>
        <dbReference type="ChEBI" id="CHEBI:58349"/>
    </ligand>
</feature>
<dbReference type="EMBL" id="QFFZ01000043">
    <property type="protein sequence ID" value="TEB09593.1"/>
    <property type="molecule type" value="Genomic_DNA"/>
</dbReference>
<dbReference type="NCBIfam" id="TIGR00507">
    <property type="entry name" value="aroE"/>
    <property type="match status" value="1"/>
</dbReference>
<dbReference type="InterPro" id="IPR006151">
    <property type="entry name" value="Shikm_DH/Glu-tRNA_Rdtase"/>
</dbReference>
<dbReference type="Gene3D" id="3.40.50.720">
    <property type="entry name" value="NAD(P)-binding Rossmann-like Domain"/>
    <property type="match status" value="1"/>
</dbReference>
<dbReference type="InterPro" id="IPR013708">
    <property type="entry name" value="Shikimate_DH-bd_N"/>
</dbReference>
<keyword evidence="3 8" id="KW-0028">Amino-acid biosynthesis</keyword>
<sequence length="296" mass="31164">MASGINGRTKICGIIGYPVGHSFSPVMQNAAFSAAGLDYAYVPFPVEPGDVKEAVKAVKAFGLVGVNVTIPHKETVLPLLDQLSEEARLTGAVNTIVNHSGRLCGYNTDGEGFWRSLGEVGFLPAGKTVLILGAGGAARAVAVAAALAGIKRLMLANRTEKRARELACFIAEKTGLPADVIPWPEDKGGSLLGEALSGADLVVQATRLGMHPNEAEVVPIPYDRFKPGQVACDLVYNPMETMFLRKAGQSGAAAVSGLGMLLHQGALSFELWTGAAAPLEVMRKELLKEVTKQKTE</sequence>
<evidence type="ECO:0000259" key="11">
    <source>
        <dbReference type="Pfam" id="PF18317"/>
    </source>
</evidence>
<dbReference type="UniPathway" id="UPA00053">
    <property type="reaction ID" value="UER00087"/>
</dbReference>
<feature type="binding site" evidence="8">
    <location>
        <position position="85"/>
    </location>
    <ligand>
        <name>NADP(+)</name>
        <dbReference type="ChEBI" id="CHEBI:58349"/>
    </ligand>
</feature>
<evidence type="ECO:0000256" key="8">
    <source>
        <dbReference type="HAMAP-Rule" id="MF_00222"/>
    </source>
</evidence>
<dbReference type="Proteomes" id="UP000297597">
    <property type="component" value="Unassembled WGS sequence"/>
</dbReference>
<gene>
    <name evidence="8 12" type="primary">aroE</name>
    <name evidence="12" type="ORF">Pmgp_03024</name>
</gene>
<evidence type="ECO:0000313" key="12">
    <source>
        <dbReference type="EMBL" id="TEB09593.1"/>
    </source>
</evidence>
<evidence type="ECO:0000256" key="3">
    <source>
        <dbReference type="ARBA" id="ARBA00022605"/>
    </source>
</evidence>
<dbReference type="InterPro" id="IPR022893">
    <property type="entry name" value="Shikimate_DH_fam"/>
</dbReference>
<feature type="binding site" evidence="8">
    <location>
        <position position="69"/>
    </location>
    <ligand>
        <name>shikimate</name>
        <dbReference type="ChEBI" id="CHEBI:36208"/>
    </ligand>
</feature>
<organism evidence="12 13">
    <name type="scientific">Pelotomaculum propionicicum</name>
    <dbReference type="NCBI Taxonomy" id="258475"/>
    <lineage>
        <taxon>Bacteria</taxon>
        <taxon>Bacillati</taxon>
        <taxon>Bacillota</taxon>
        <taxon>Clostridia</taxon>
        <taxon>Eubacteriales</taxon>
        <taxon>Desulfotomaculaceae</taxon>
        <taxon>Pelotomaculum</taxon>
    </lineage>
</organism>
<comment type="caution">
    <text evidence="12">The sequence shown here is derived from an EMBL/GenBank/DDBJ whole genome shotgun (WGS) entry which is preliminary data.</text>
</comment>
<dbReference type="SUPFAM" id="SSF51735">
    <property type="entry name" value="NAD(P)-binding Rossmann-fold domains"/>
    <property type="match status" value="1"/>
</dbReference>
<feature type="domain" description="Quinate/shikimate 5-dehydrogenase/glutamyl-tRNA reductase" evidence="9">
    <location>
        <begin position="126"/>
        <end position="171"/>
    </location>
</feature>
<comment type="similarity">
    <text evidence="8">Belongs to the shikimate dehydrogenase family.</text>
</comment>
<comment type="subunit">
    <text evidence="8">Homodimer.</text>
</comment>
<evidence type="ECO:0000256" key="5">
    <source>
        <dbReference type="ARBA" id="ARBA00023002"/>
    </source>
</evidence>